<dbReference type="InterPro" id="IPR014118">
    <property type="entry name" value="T4SS_TraV"/>
</dbReference>
<evidence type="ECO:0000313" key="1">
    <source>
        <dbReference type="EMBL" id="MCW7552841.1"/>
    </source>
</evidence>
<dbReference type="EMBL" id="JAPFCC010000001">
    <property type="protein sequence ID" value="MCW7552841.1"/>
    <property type="molecule type" value="Genomic_DNA"/>
</dbReference>
<sequence>MRLFYFKPLLLTILSTSLIQGCSTLGLGESDYACSNPGKGVCKSARQIYKDTDHSVLEEMTATSMPSFTSHVSPDLSIVTPEAAPSRLPAQVLRIWLAPWVDKQGNWHSGGVVMTDIYPREWQSAVPVYSPSDNE</sequence>
<keyword evidence="1" id="KW-0449">Lipoprotein</keyword>
<organism evidence="1 2">
    <name type="scientific">Endozoicomonas gorgoniicola</name>
    <dbReference type="NCBI Taxonomy" id="1234144"/>
    <lineage>
        <taxon>Bacteria</taxon>
        <taxon>Pseudomonadati</taxon>
        <taxon>Pseudomonadota</taxon>
        <taxon>Gammaproteobacteria</taxon>
        <taxon>Oceanospirillales</taxon>
        <taxon>Endozoicomonadaceae</taxon>
        <taxon>Endozoicomonas</taxon>
    </lineage>
</organism>
<protein>
    <submittedName>
        <fullName evidence="1">TraV family lipoprotein</fullName>
    </submittedName>
</protein>
<dbReference type="Pfam" id="PF09676">
    <property type="entry name" value="TraV"/>
    <property type="match status" value="1"/>
</dbReference>
<reference evidence="1 2" key="1">
    <citation type="submission" date="2022-10" db="EMBL/GenBank/DDBJ databases">
        <title>High-quality genome sequences of two octocoral-associated bacteria, Endozoicomonas euniceicola EF212 and Endozoicomonas gorgoniicola PS125.</title>
        <authorList>
            <person name="Chiou Y.-J."/>
            <person name="Chen Y.-H."/>
        </authorList>
    </citation>
    <scope>NUCLEOTIDE SEQUENCE [LARGE SCALE GENOMIC DNA]</scope>
    <source>
        <strain evidence="1 2">PS125</strain>
    </source>
</reference>
<dbReference type="PROSITE" id="PS51257">
    <property type="entry name" value="PROKAR_LIPOPROTEIN"/>
    <property type="match status" value="1"/>
</dbReference>
<gene>
    <name evidence="1" type="ORF">NX722_09335</name>
</gene>
<evidence type="ECO:0000313" key="2">
    <source>
        <dbReference type="Proteomes" id="UP001209854"/>
    </source>
</evidence>
<keyword evidence="2" id="KW-1185">Reference proteome</keyword>
<proteinExistence type="predicted"/>
<comment type="caution">
    <text evidence="1">The sequence shown here is derived from an EMBL/GenBank/DDBJ whole genome shotgun (WGS) entry which is preliminary data.</text>
</comment>
<name>A0ABT3MTY4_9GAMM</name>
<dbReference type="Proteomes" id="UP001209854">
    <property type="component" value="Unassembled WGS sequence"/>
</dbReference>
<dbReference type="RefSeq" id="WP_262567749.1">
    <property type="nucleotide sequence ID" value="NZ_JAPFCC010000001.1"/>
</dbReference>
<accession>A0ABT3MTY4</accession>